<gene>
    <name evidence="1" type="ORF">WG66_1654</name>
</gene>
<dbReference type="EMBL" id="LATX01000624">
    <property type="protein sequence ID" value="KTB45769.1"/>
    <property type="molecule type" value="Genomic_DNA"/>
</dbReference>
<accession>A0A0W0GB28</accession>
<name>A0A0W0GB28_MONRR</name>
<comment type="caution">
    <text evidence="1">The sequence shown here is derived from an EMBL/GenBank/DDBJ whole genome shotgun (WGS) entry which is preliminary data.</text>
</comment>
<proteinExistence type="predicted"/>
<organism evidence="1 2">
    <name type="scientific">Moniliophthora roreri</name>
    <name type="common">Frosty pod rot fungus</name>
    <name type="synonym">Monilia roreri</name>
    <dbReference type="NCBI Taxonomy" id="221103"/>
    <lineage>
        <taxon>Eukaryota</taxon>
        <taxon>Fungi</taxon>
        <taxon>Dikarya</taxon>
        <taxon>Basidiomycota</taxon>
        <taxon>Agaricomycotina</taxon>
        <taxon>Agaricomycetes</taxon>
        <taxon>Agaricomycetidae</taxon>
        <taxon>Agaricales</taxon>
        <taxon>Marasmiineae</taxon>
        <taxon>Marasmiaceae</taxon>
        <taxon>Moniliophthora</taxon>
    </lineage>
</organism>
<protein>
    <submittedName>
        <fullName evidence="1">Uncharacterized protein</fullName>
    </submittedName>
</protein>
<evidence type="ECO:0000313" key="1">
    <source>
        <dbReference type="EMBL" id="KTB45769.1"/>
    </source>
</evidence>
<dbReference type="Proteomes" id="UP000054988">
    <property type="component" value="Unassembled WGS sequence"/>
</dbReference>
<sequence>MDVRKRQRPVTSRWA</sequence>
<reference evidence="1 2" key="1">
    <citation type="submission" date="2015-12" db="EMBL/GenBank/DDBJ databases">
        <title>Draft genome sequence of Moniliophthora roreri, the causal agent of frosty pod rot of cacao.</title>
        <authorList>
            <person name="Aime M.C."/>
            <person name="Diaz-Valderrama J.R."/>
            <person name="Kijpornyongpan T."/>
            <person name="Phillips-Mora W."/>
        </authorList>
    </citation>
    <scope>NUCLEOTIDE SEQUENCE [LARGE SCALE GENOMIC DNA]</scope>
    <source>
        <strain evidence="1 2">MCA 2952</strain>
    </source>
</reference>
<evidence type="ECO:0000313" key="2">
    <source>
        <dbReference type="Proteomes" id="UP000054988"/>
    </source>
</evidence>